<dbReference type="InterPro" id="IPR000683">
    <property type="entry name" value="Gfo/Idh/MocA-like_OxRdtase_N"/>
</dbReference>
<proteinExistence type="predicted"/>
<dbReference type="SUPFAM" id="SSF55347">
    <property type="entry name" value="Glyceraldehyde-3-phosphate dehydrogenase-like, C-terminal domain"/>
    <property type="match status" value="1"/>
</dbReference>
<dbReference type="InterPro" id="IPR055170">
    <property type="entry name" value="GFO_IDH_MocA-like_dom"/>
</dbReference>
<dbReference type="SUPFAM" id="SSF51735">
    <property type="entry name" value="NAD(P)-binding Rossmann-fold domains"/>
    <property type="match status" value="1"/>
</dbReference>
<evidence type="ECO:0000313" key="4">
    <source>
        <dbReference type="Proteomes" id="UP000321820"/>
    </source>
</evidence>
<dbReference type="EMBL" id="CP042806">
    <property type="protein sequence ID" value="QEE29081.1"/>
    <property type="molecule type" value="Genomic_DNA"/>
</dbReference>
<evidence type="ECO:0000259" key="1">
    <source>
        <dbReference type="Pfam" id="PF01408"/>
    </source>
</evidence>
<reference evidence="3 4" key="1">
    <citation type="submission" date="2019-08" db="EMBL/GenBank/DDBJ databases">
        <title>Complete genome sequence of Terriglobus albidus strain ORNL.</title>
        <authorList>
            <person name="Podar M."/>
        </authorList>
    </citation>
    <scope>NUCLEOTIDE SEQUENCE [LARGE SCALE GENOMIC DNA]</scope>
    <source>
        <strain evidence="3 4">ORNL</strain>
    </source>
</reference>
<evidence type="ECO:0000259" key="2">
    <source>
        <dbReference type="Pfam" id="PF22725"/>
    </source>
</evidence>
<accession>A0A5B9EF64</accession>
<dbReference type="PANTHER" id="PTHR43377:SF1">
    <property type="entry name" value="BILIVERDIN REDUCTASE A"/>
    <property type="match status" value="1"/>
</dbReference>
<keyword evidence="4" id="KW-1185">Reference proteome</keyword>
<dbReference type="RefSeq" id="WP_147648280.1">
    <property type="nucleotide sequence ID" value="NZ_CP042806.1"/>
</dbReference>
<dbReference type="Pfam" id="PF22725">
    <property type="entry name" value="GFO_IDH_MocA_C3"/>
    <property type="match status" value="1"/>
</dbReference>
<dbReference type="Gene3D" id="3.30.360.10">
    <property type="entry name" value="Dihydrodipicolinate Reductase, domain 2"/>
    <property type="match status" value="1"/>
</dbReference>
<dbReference type="AlphaFoldDB" id="A0A5B9EF64"/>
<dbReference type="Pfam" id="PF01408">
    <property type="entry name" value="GFO_IDH_MocA"/>
    <property type="match status" value="1"/>
</dbReference>
<dbReference type="Gene3D" id="3.40.50.720">
    <property type="entry name" value="NAD(P)-binding Rossmann-like Domain"/>
    <property type="match status" value="1"/>
</dbReference>
<dbReference type="KEGG" id="talb:FTW19_14390"/>
<evidence type="ECO:0000313" key="3">
    <source>
        <dbReference type="EMBL" id="QEE29081.1"/>
    </source>
</evidence>
<name>A0A5B9EF64_9BACT</name>
<feature type="domain" description="GFO/IDH/MocA-like oxidoreductase" evidence="2">
    <location>
        <begin position="151"/>
        <end position="235"/>
    </location>
</feature>
<dbReference type="GO" id="GO:0000166">
    <property type="term" value="F:nucleotide binding"/>
    <property type="evidence" value="ECO:0007669"/>
    <property type="project" value="InterPro"/>
</dbReference>
<gene>
    <name evidence="3" type="ORF">FTW19_14390</name>
</gene>
<dbReference type="OrthoDB" id="9815825at2"/>
<protein>
    <submittedName>
        <fullName evidence="3">Gfo/Idh/MocA family oxidoreductase</fullName>
    </submittedName>
</protein>
<dbReference type="InterPro" id="IPR036291">
    <property type="entry name" value="NAD(P)-bd_dom_sf"/>
</dbReference>
<dbReference type="Proteomes" id="UP000321820">
    <property type="component" value="Chromosome"/>
</dbReference>
<dbReference type="PANTHER" id="PTHR43377">
    <property type="entry name" value="BILIVERDIN REDUCTASE A"/>
    <property type="match status" value="1"/>
</dbReference>
<feature type="domain" description="Gfo/Idh/MocA-like oxidoreductase N-terminal" evidence="1">
    <location>
        <begin position="1"/>
        <end position="128"/>
    </location>
</feature>
<dbReference type="InterPro" id="IPR051450">
    <property type="entry name" value="Gfo/Idh/MocA_Oxidoreductases"/>
</dbReference>
<sequence length="325" mass="35487">MKIGLIGYGFMGGAHAAAIQSLPGMTLYALASNTRPSADSPTRGNLALKTATIDESVKWTPNWRDVIDDPDVDAVDICLPTHLHQEVITAALQAGKHVLCEKPMSLHVAECEELMAAADKAGKVFMVAQVLRFMQPYVYAMEYVRRFGVDKLRSCRLQRSTGYPQWSTWLSDEARSGGAILDLLSHDLDQVLLWFGAPVSVSAVSIGEVDTAEITLTYPNGLKVNVTGGWLAPETPFSASFQVGAAESELHYDGSVLKQLHGGVAKEIAIPEHDAYADEIAYFVDCATRGVAPLRCPPADSARVVRLSELVKRSREEQGREMQWQ</sequence>
<organism evidence="3 4">
    <name type="scientific">Terriglobus albidus</name>
    <dbReference type="NCBI Taxonomy" id="1592106"/>
    <lineage>
        <taxon>Bacteria</taxon>
        <taxon>Pseudomonadati</taxon>
        <taxon>Acidobacteriota</taxon>
        <taxon>Terriglobia</taxon>
        <taxon>Terriglobales</taxon>
        <taxon>Acidobacteriaceae</taxon>
        <taxon>Terriglobus</taxon>
    </lineage>
</organism>